<dbReference type="EMBL" id="NCKV01053466">
    <property type="protein sequence ID" value="RWS04680.1"/>
    <property type="molecule type" value="Genomic_DNA"/>
</dbReference>
<protein>
    <recommendedName>
        <fullName evidence="3">AMP-dependent synthetase/ligase domain-containing protein</fullName>
    </recommendedName>
</protein>
<reference evidence="1 2" key="1">
    <citation type="journal article" date="2018" name="Gigascience">
        <title>Genomes of trombidid mites reveal novel predicted allergens and laterally-transferred genes associated with secondary metabolism.</title>
        <authorList>
            <person name="Dong X."/>
            <person name="Chaisiri K."/>
            <person name="Xia D."/>
            <person name="Armstrong S.D."/>
            <person name="Fang Y."/>
            <person name="Donnelly M.J."/>
            <person name="Kadowaki T."/>
            <person name="McGarry J.W."/>
            <person name="Darby A.C."/>
            <person name="Makepeace B.L."/>
        </authorList>
    </citation>
    <scope>NUCLEOTIDE SEQUENCE [LARGE SCALE GENOMIC DNA]</scope>
    <source>
        <strain evidence="1">UoL-UT</strain>
    </source>
</reference>
<dbReference type="STRING" id="299467.A0A443QNR6"/>
<evidence type="ECO:0000313" key="2">
    <source>
        <dbReference type="Proteomes" id="UP000288716"/>
    </source>
</evidence>
<evidence type="ECO:0000313" key="1">
    <source>
        <dbReference type="EMBL" id="RWS04680.1"/>
    </source>
</evidence>
<accession>A0A443QNR6</accession>
<evidence type="ECO:0008006" key="3">
    <source>
        <dbReference type="Google" id="ProtNLM"/>
    </source>
</evidence>
<dbReference type="SUPFAM" id="SSF56801">
    <property type="entry name" value="Acetyl-CoA synthetase-like"/>
    <property type="match status" value="1"/>
</dbReference>
<organism evidence="1 2">
    <name type="scientific">Leptotrombidium deliense</name>
    <dbReference type="NCBI Taxonomy" id="299467"/>
    <lineage>
        <taxon>Eukaryota</taxon>
        <taxon>Metazoa</taxon>
        <taxon>Ecdysozoa</taxon>
        <taxon>Arthropoda</taxon>
        <taxon>Chelicerata</taxon>
        <taxon>Arachnida</taxon>
        <taxon>Acari</taxon>
        <taxon>Acariformes</taxon>
        <taxon>Trombidiformes</taxon>
        <taxon>Prostigmata</taxon>
        <taxon>Anystina</taxon>
        <taxon>Parasitengona</taxon>
        <taxon>Trombiculoidea</taxon>
        <taxon>Trombiculidae</taxon>
        <taxon>Leptotrombidium</taxon>
    </lineage>
</organism>
<dbReference type="Proteomes" id="UP000288716">
    <property type="component" value="Unassembled WGS sequence"/>
</dbReference>
<name>A0A443QNR6_9ACAR</name>
<dbReference type="AlphaFoldDB" id="A0A443QNR6"/>
<keyword evidence="2" id="KW-1185">Reference proteome</keyword>
<sequence>MKYSFVEIVDSVLKSKIPFEIKHSSFPSALFEVLKSNETKVVLVDCDSGREWTAKQLFDAIITLSVRFLEYEISKGDVVACFCTNSDYHLIAMLSL</sequence>
<dbReference type="Gene3D" id="3.40.50.12780">
    <property type="entry name" value="N-terminal domain of ligase-like"/>
    <property type="match status" value="1"/>
</dbReference>
<comment type="caution">
    <text evidence="1">The sequence shown here is derived from an EMBL/GenBank/DDBJ whole genome shotgun (WGS) entry which is preliminary data.</text>
</comment>
<dbReference type="OrthoDB" id="329835at2759"/>
<gene>
    <name evidence="1" type="ORF">B4U80_14750</name>
</gene>
<feature type="non-terminal residue" evidence="1">
    <location>
        <position position="96"/>
    </location>
</feature>
<proteinExistence type="predicted"/>
<dbReference type="VEuPathDB" id="VectorBase:LDEU014250"/>
<dbReference type="InterPro" id="IPR042099">
    <property type="entry name" value="ANL_N_sf"/>
</dbReference>